<keyword evidence="1" id="KW-0812">Transmembrane</keyword>
<name>A0A518AH84_9BACT</name>
<evidence type="ECO:0000256" key="1">
    <source>
        <dbReference type="SAM" id="Phobius"/>
    </source>
</evidence>
<dbReference type="EMBL" id="CP036278">
    <property type="protein sequence ID" value="QDU54072.1"/>
    <property type="molecule type" value="Genomic_DNA"/>
</dbReference>
<sequence length="270" mass="29717">MLQGPATRLYSDGNHGMNRSLLLLFAELLVALTICGNPCVAGLSWSQEWSWSTVSENDQYILVSLLPSSVEEQIEFINNSSWEDEAERMATVAEMRRLEATYSVSGVYRNDGSTTPLWTLSQFVSLAKVSPDGNRVIQVSAYSDIGCPTIYIHDATGCVGSISDFSVAALPALACDRILGNQGLYIDDWAIDPNDPSWTYMTISWADGAESTVRLDDLSVVRSNTTRYAMLSVLSNPKGIAALIVFLAMVCFLVWGCLHLVMRSKHRRDA</sequence>
<keyword evidence="3" id="KW-1185">Reference proteome</keyword>
<dbReference type="Proteomes" id="UP000315750">
    <property type="component" value="Chromosome"/>
</dbReference>
<gene>
    <name evidence="2" type="ORF">Pan181_02520</name>
</gene>
<dbReference type="KEGG" id="amuc:Pan181_02520"/>
<protein>
    <submittedName>
        <fullName evidence="2">Uncharacterized protein</fullName>
    </submittedName>
</protein>
<evidence type="ECO:0000313" key="2">
    <source>
        <dbReference type="EMBL" id="QDU54072.1"/>
    </source>
</evidence>
<reference evidence="2 3" key="1">
    <citation type="submission" date="2019-02" db="EMBL/GenBank/DDBJ databases">
        <title>Deep-cultivation of Planctomycetes and their phenomic and genomic characterization uncovers novel biology.</title>
        <authorList>
            <person name="Wiegand S."/>
            <person name="Jogler M."/>
            <person name="Boedeker C."/>
            <person name="Pinto D."/>
            <person name="Vollmers J."/>
            <person name="Rivas-Marin E."/>
            <person name="Kohn T."/>
            <person name="Peeters S.H."/>
            <person name="Heuer A."/>
            <person name="Rast P."/>
            <person name="Oberbeckmann S."/>
            <person name="Bunk B."/>
            <person name="Jeske O."/>
            <person name="Meyerdierks A."/>
            <person name="Storesund J.E."/>
            <person name="Kallscheuer N."/>
            <person name="Luecker S."/>
            <person name="Lage O.M."/>
            <person name="Pohl T."/>
            <person name="Merkel B.J."/>
            <person name="Hornburger P."/>
            <person name="Mueller R.-W."/>
            <person name="Bruemmer F."/>
            <person name="Labrenz M."/>
            <person name="Spormann A.M."/>
            <person name="Op den Camp H."/>
            <person name="Overmann J."/>
            <person name="Amann R."/>
            <person name="Jetten M.S.M."/>
            <person name="Mascher T."/>
            <person name="Medema M.H."/>
            <person name="Devos D.P."/>
            <person name="Kaster A.-K."/>
            <person name="Ovreas L."/>
            <person name="Rohde M."/>
            <person name="Galperin M.Y."/>
            <person name="Jogler C."/>
        </authorList>
    </citation>
    <scope>NUCLEOTIDE SEQUENCE [LARGE SCALE GENOMIC DNA]</scope>
    <source>
        <strain evidence="2 3">Pan181</strain>
    </source>
</reference>
<keyword evidence="1" id="KW-1133">Transmembrane helix</keyword>
<feature type="transmembrane region" description="Helical" evidence="1">
    <location>
        <begin position="240"/>
        <end position="261"/>
    </location>
</feature>
<proteinExistence type="predicted"/>
<organism evidence="2 3">
    <name type="scientific">Aeoliella mucimassa</name>
    <dbReference type="NCBI Taxonomy" id="2527972"/>
    <lineage>
        <taxon>Bacteria</taxon>
        <taxon>Pseudomonadati</taxon>
        <taxon>Planctomycetota</taxon>
        <taxon>Planctomycetia</taxon>
        <taxon>Pirellulales</taxon>
        <taxon>Lacipirellulaceae</taxon>
        <taxon>Aeoliella</taxon>
    </lineage>
</organism>
<keyword evidence="1" id="KW-0472">Membrane</keyword>
<evidence type="ECO:0000313" key="3">
    <source>
        <dbReference type="Proteomes" id="UP000315750"/>
    </source>
</evidence>
<dbReference type="AlphaFoldDB" id="A0A518AH84"/>
<accession>A0A518AH84</accession>